<dbReference type="AlphaFoldDB" id="A0AAV1R418"/>
<gene>
    <name evidence="1" type="ORF">DCAF_LOCUS5428</name>
</gene>
<protein>
    <submittedName>
        <fullName evidence="1">Uncharacterized protein</fullName>
    </submittedName>
</protein>
<comment type="caution">
    <text evidence="1">The sequence shown here is derived from an EMBL/GenBank/DDBJ whole genome shotgun (WGS) entry which is preliminary data.</text>
</comment>
<dbReference type="Proteomes" id="UP001314170">
    <property type="component" value="Unassembled WGS sequence"/>
</dbReference>
<dbReference type="EMBL" id="CAWUPB010000858">
    <property type="protein sequence ID" value="CAK7327712.1"/>
    <property type="molecule type" value="Genomic_DNA"/>
</dbReference>
<accession>A0AAV1R418</accession>
<reference evidence="1 2" key="1">
    <citation type="submission" date="2024-01" db="EMBL/GenBank/DDBJ databases">
        <authorList>
            <person name="Waweru B."/>
        </authorList>
    </citation>
    <scope>NUCLEOTIDE SEQUENCE [LARGE SCALE GENOMIC DNA]</scope>
</reference>
<name>A0AAV1R418_9ROSI</name>
<proteinExistence type="predicted"/>
<sequence>MDRQELIRSIYEDDEYDDLNLEIKNSNVEISSYEEEEEFRNDEENASYIHRDKEFRNSKTFEAPRLGWNSMMLKIYSFPTESRRRLKDEGDATTLLKVFLKMKEFDRDFFYKVKNDDKGLGIIYKVSDRVFMKDDEYKVVGVWIAYNP</sequence>
<keyword evidence="2" id="KW-1185">Reference proteome</keyword>
<evidence type="ECO:0000313" key="1">
    <source>
        <dbReference type="EMBL" id="CAK7327712.1"/>
    </source>
</evidence>
<evidence type="ECO:0000313" key="2">
    <source>
        <dbReference type="Proteomes" id="UP001314170"/>
    </source>
</evidence>
<organism evidence="1 2">
    <name type="scientific">Dovyalis caffra</name>
    <dbReference type="NCBI Taxonomy" id="77055"/>
    <lineage>
        <taxon>Eukaryota</taxon>
        <taxon>Viridiplantae</taxon>
        <taxon>Streptophyta</taxon>
        <taxon>Embryophyta</taxon>
        <taxon>Tracheophyta</taxon>
        <taxon>Spermatophyta</taxon>
        <taxon>Magnoliopsida</taxon>
        <taxon>eudicotyledons</taxon>
        <taxon>Gunneridae</taxon>
        <taxon>Pentapetalae</taxon>
        <taxon>rosids</taxon>
        <taxon>fabids</taxon>
        <taxon>Malpighiales</taxon>
        <taxon>Salicaceae</taxon>
        <taxon>Flacourtieae</taxon>
        <taxon>Dovyalis</taxon>
    </lineage>
</organism>